<feature type="transmembrane region" description="Helical" evidence="6">
    <location>
        <begin position="343"/>
        <end position="359"/>
    </location>
</feature>
<dbReference type="InterPro" id="IPR050382">
    <property type="entry name" value="MFS_Na/Anion_cotransporter"/>
</dbReference>
<feature type="compositionally biased region" description="Polar residues" evidence="5">
    <location>
        <begin position="476"/>
        <end position="486"/>
    </location>
</feature>
<feature type="compositionally biased region" description="Basic residues" evidence="5">
    <location>
        <begin position="511"/>
        <end position="521"/>
    </location>
</feature>
<dbReference type="GO" id="GO:0006820">
    <property type="term" value="P:monoatomic anion transport"/>
    <property type="evidence" value="ECO:0007669"/>
    <property type="project" value="TreeGrafter"/>
</dbReference>
<comment type="subcellular location">
    <subcellularLocation>
        <location evidence="1">Membrane</location>
        <topology evidence="1">Multi-pass membrane protein</topology>
    </subcellularLocation>
</comment>
<dbReference type="SUPFAM" id="SSF103473">
    <property type="entry name" value="MFS general substrate transporter"/>
    <property type="match status" value="1"/>
</dbReference>
<name>A0A915DIZ0_9BILA</name>
<feature type="transmembrane region" description="Helical" evidence="6">
    <location>
        <begin position="412"/>
        <end position="431"/>
    </location>
</feature>
<evidence type="ECO:0000313" key="8">
    <source>
        <dbReference type="WBParaSite" id="jg20490"/>
    </source>
</evidence>
<keyword evidence="4 6" id="KW-0472">Membrane</keyword>
<dbReference type="WBParaSite" id="jg20490">
    <property type="protein sequence ID" value="jg20490"/>
    <property type="gene ID" value="jg20490"/>
</dbReference>
<feature type="region of interest" description="Disordered" evidence="5">
    <location>
        <begin position="461"/>
        <end position="521"/>
    </location>
</feature>
<feature type="transmembrane region" description="Helical" evidence="6">
    <location>
        <begin position="100"/>
        <end position="122"/>
    </location>
</feature>
<feature type="transmembrane region" description="Helical" evidence="6">
    <location>
        <begin position="153"/>
        <end position="172"/>
    </location>
</feature>
<feature type="transmembrane region" description="Helical" evidence="6">
    <location>
        <begin position="281"/>
        <end position="298"/>
    </location>
</feature>
<dbReference type="Proteomes" id="UP000887574">
    <property type="component" value="Unplaced"/>
</dbReference>
<feature type="transmembrane region" description="Helical" evidence="6">
    <location>
        <begin position="319"/>
        <end position="337"/>
    </location>
</feature>
<feature type="transmembrane region" description="Helical" evidence="6">
    <location>
        <begin position="74"/>
        <end position="93"/>
    </location>
</feature>
<proteinExistence type="predicted"/>
<dbReference type="Gene3D" id="1.20.1250.20">
    <property type="entry name" value="MFS general substrate transporter like domains"/>
    <property type="match status" value="1"/>
</dbReference>
<feature type="transmembrane region" description="Helical" evidence="6">
    <location>
        <begin position="366"/>
        <end position="392"/>
    </location>
</feature>
<keyword evidence="7" id="KW-1185">Reference proteome</keyword>
<dbReference type="PANTHER" id="PTHR11662:SF331">
    <property type="entry name" value="MAJOR FACILITATOR SUPERFAMILY (MFS) PROFILE DOMAIN-CONTAINING PROTEIN"/>
    <property type="match status" value="1"/>
</dbReference>
<keyword evidence="2 6" id="KW-0812">Transmembrane</keyword>
<dbReference type="PANTHER" id="PTHR11662">
    <property type="entry name" value="SOLUTE CARRIER FAMILY 17"/>
    <property type="match status" value="1"/>
</dbReference>
<feature type="compositionally biased region" description="Low complexity" evidence="5">
    <location>
        <begin position="461"/>
        <end position="475"/>
    </location>
</feature>
<dbReference type="GO" id="GO:0022857">
    <property type="term" value="F:transmembrane transporter activity"/>
    <property type="evidence" value="ECO:0007669"/>
    <property type="project" value="InterPro"/>
</dbReference>
<dbReference type="AlphaFoldDB" id="A0A915DIZ0"/>
<feature type="compositionally biased region" description="Acidic residues" evidence="5">
    <location>
        <begin position="492"/>
        <end position="503"/>
    </location>
</feature>
<evidence type="ECO:0000256" key="5">
    <source>
        <dbReference type="SAM" id="MobiDB-lite"/>
    </source>
</evidence>
<dbReference type="FunFam" id="1.20.1250.20:FF:000532">
    <property type="entry name" value="SLC (SoLute Carrier) homolog"/>
    <property type="match status" value="1"/>
</dbReference>
<reference evidence="8" key="1">
    <citation type="submission" date="2022-11" db="UniProtKB">
        <authorList>
            <consortium name="WormBaseParasite"/>
        </authorList>
    </citation>
    <scope>IDENTIFICATION</scope>
</reference>
<feature type="transmembrane region" description="Helical" evidence="6">
    <location>
        <begin position="244"/>
        <end position="269"/>
    </location>
</feature>
<evidence type="ECO:0000256" key="2">
    <source>
        <dbReference type="ARBA" id="ARBA00022692"/>
    </source>
</evidence>
<evidence type="ECO:0000313" key="7">
    <source>
        <dbReference type="Proteomes" id="UP000887574"/>
    </source>
</evidence>
<evidence type="ECO:0000256" key="3">
    <source>
        <dbReference type="ARBA" id="ARBA00022989"/>
    </source>
</evidence>
<sequence length="521" mass="56466">MMTSKELKDSIQTFRQLSTEISLSRDAIQNVKSQLAMSKLELLRSQLSSESAIEVFRQISAEIALSRDAVQNGWIFASFNAGLLCMLLTGFLADKFNAKYMIIVSVLLASFANVMIPLTAALDVKYSIGARFLVVSIAERAYALGLATGGRQIGTLLIVPTAGALCSQTAFFGGWPSIFYVSAFTGLFFVVIYIVMGADKPSKQGCISEKELKFITIANTSEDVGKKRMERKVPWKKILMSPPVWAALVSVVCHEFPLMTMIMFLPSYLHDVHHYHATKNGILSALPTACLWISKIGSSYLNTYMQEKTSWQTSTISKVLNGVGSVGLAVFLFGATLLDSSRAFLAVVFLCFSMLFTGMHTPGCQAALVAVAPAFSGAITGLTFFFVAICGMINPAMTKWIVVSGSQMEWNIVFYVSTVIALIPVVVFSLWGSAEPQPWARAQLIIATASCPTLSSVVSSADSNSSSAANISGNSRPESSNRQVAISKSLSVEDEESSEESNGEDTGQRTFQKRGNSRITK</sequence>
<protein>
    <submittedName>
        <fullName evidence="8">Uncharacterized protein</fullName>
    </submittedName>
</protein>
<keyword evidence="3 6" id="KW-1133">Transmembrane helix</keyword>
<organism evidence="7 8">
    <name type="scientific">Ditylenchus dipsaci</name>
    <dbReference type="NCBI Taxonomy" id="166011"/>
    <lineage>
        <taxon>Eukaryota</taxon>
        <taxon>Metazoa</taxon>
        <taxon>Ecdysozoa</taxon>
        <taxon>Nematoda</taxon>
        <taxon>Chromadorea</taxon>
        <taxon>Rhabditida</taxon>
        <taxon>Tylenchina</taxon>
        <taxon>Tylenchomorpha</taxon>
        <taxon>Sphaerularioidea</taxon>
        <taxon>Anguinidae</taxon>
        <taxon>Anguininae</taxon>
        <taxon>Ditylenchus</taxon>
    </lineage>
</organism>
<evidence type="ECO:0000256" key="1">
    <source>
        <dbReference type="ARBA" id="ARBA00004141"/>
    </source>
</evidence>
<feature type="transmembrane region" description="Helical" evidence="6">
    <location>
        <begin position="178"/>
        <end position="196"/>
    </location>
</feature>
<dbReference type="GO" id="GO:0016020">
    <property type="term" value="C:membrane"/>
    <property type="evidence" value="ECO:0007669"/>
    <property type="project" value="UniProtKB-SubCell"/>
</dbReference>
<dbReference type="InterPro" id="IPR036259">
    <property type="entry name" value="MFS_trans_sf"/>
</dbReference>
<evidence type="ECO:0000256" key="4">
    <source>
        <dbReference type="ARBA" id="ARBA00023136"/>
    </source>
</evidence>
<dbReference type="InterPro" id="IPR011701">
    <property type="entry name" value="MFS"/>
</dbReference>
<dbReference type="Pfam" id="PF07690">
    <property type="entry name" value="MFS_1"/>
    <property type="match status" value="1"/>
</dbReference>
<evidence type="ECO:0000256" key="6">
    <source>
        <dbReference type="SAM" id="Phobius"/>
    </source>
</evidence>
<accession>A0A915DIZ0</accession>